<keyword evidence="2 3" id="KW-0786">Thiamine pyrophosphate</keyword>
<dbReference type="GO" id="GO:0030976">
    <property type="term" value="F:thiamine pyrophosphate binding"/>
    <property type="evidence" value="ECO:0007669"/>
    <property type="project" value="InterPro"/>
</dbReference>
<dbReference type="InterPro" id="IPR011766">
    <property type="entry name" value="TPP_enzyme_TPP-bd"/>
</dbReference>
<dbReference type="GO" id="GO:0003984">
    <property type="term" value="F:acetolactate synthase activity"/>
    <property type="evidence" value="ECO:0007669"/>
    <property type="project" value="InterPro"/>
</dbReference>
<dbReference type="GO" id="GO:0009097">
    <property type="term" value="P:isoleucine biosynthetic process"/>
    <property type="evidence" value="ECO:0007669"/>
    <property type="project" value="TreeGrafter"/>
</dbReference>
<dbReference type="RefSeq" id="WP_056986826.1">
    <property type="nucleotide sequence ID" value="NZ_AZFH01000139.1"/>
</dbReference>
<evidence type="ECO:0000259" key="4">
    <source>
        <dbReference type="Pfam" id="PF00205"/>
    </source>
</evidence>
<organism evidence="7 8">
    <name type="scientific">Ligilactobacillus equi DSM 15833 = JCM 10991</name>
    <dbReference type="NCBI Taxonomy" id="1423740"/>
    <lineage>
        <taxon>Bacteria</taxon>
        <taxon>Bacillati</taxon>
        <taxon>Bacillota</taxon>
        <taxon>Bacilli</taxon>
        <taxon>Lactobacillales</taxon>
        <taxon>Lactobacillaceae</taxon>
        <taxon>Ligilactobacillus</taxon>
    </lineage>
</organism>
<evidence type="ECO:0000256" key="1">
    <source>
        <dbReference type="ARBA" id="ARBA00007812"/>
    </source>
</evidence>
<dbReference type="AlphaFoldDB" id="A0A0R1TBI2"/>
<dbReference type="SUPFAM" id="SSF52467">
    <property type="entry name" value="DHS-like NAD/FAD-binding domain"/>
    <property type="match status" value="1"/>
</dbReference>
<dbReference type="InterPro" id="IPR000399">
    <property type="entry name" value="TPP-bd_CS"/>
</dbReference>
<protein>
    <submittedName>
        <fullName evidence="7">Acetolactate synthase</fullName>
    </submittedName>
</protein>
<dbReference type="InterPro" id="IPR012001">
    <property type="entry name" value="Thiamin_PyroP_enz_TPP-bd_dom"/>
</dbReference>
<dbReference type="InterPro" id="IPR012782">
    <property type="entry name" value="Acetolactate_synth_catblc"/>
</dbReference>
<dbReference type="OrthoDB" id="4494979at2"/>
<dbReference type="NCBIfam" id="NF006378">
    <property type="entry name" value="PRK08617.1"/>
    <property type="match status" value="1"/>
</dbReference>
<dbReference type="GO" id="GO:0034077">
    <property type="term" value="P:butanediol metabolic process"/>
    <property type="evidence" value="ECO:0007669"/>
    <property type="project" value="InterPro"/>
</dbReference>
<dbReference type="CDD" id="cd07035">
    <property type="entry name" value="TPP_PYR_POX_like"/>
    <property type="match status" value="1"/>
</dbReference>
<dbReference type="NCBIfam" id="TIGR02418">
    <property type="entry name" value="acolac_catab"/>
    <property type="match status" value="1"/>
</dbReference>
<dbReference type="InterPro" id="IPR029061">
    <property type="entry name" value="THDP-binding"/>
</dbReference>
<dbReference type="EMBL" id="AZFH01000139">
    <property type="protein sequence ID" value="KRL78701.1"/>
    <property type="molecule type" value="Genomic_DNA"/>
</dbReference>
<dbReference type="PROSITE" id="PS00187">
    <property type="entry name" value="TPP_ENZYMES"/>
    <property type="match status" value="1"/>
</dbReference>
<dbReference type="Pfam" id="PF02776">
    <property type="entry name" value="TPP_enzyme_N"/>
    <property type="match status" value="1"/>
</dbReference>
<sequence length="560" mass="61406">MTKDKKRYGADAIVQSLINHDVKYVFGIPGAKIDRVFEVLEHSNDPKMPQMIVTRHEQNAAFMAAGIGRITGKPGVVITTSGPGVSNLATGLVTATAEGDPVLAISGQVQRTDLLRLTHQSMDNAALLAPVTKYSAEVQDPDNVSEVIANAYAEAESAKQGASFVSVPQDVTDGELKTDVIAPLMPAKLGPASPVESTLLAQRIKAAKLPVLLLGMRASDPETTASIRNLIATTHLPVVETFQGAGIIPRELESDFFGRVGLFRNQPGDKLLKQADLVIAIGYDPIEYEPRNWNSDRSANIVVIDSMRSEIDKHFQPEKELVGDISQTLDFLLPYMKGYQLPDEAVAYLDELRKEVILRDEPPALVEGQKVSHPLSIIKALQERVSDDMTVTVDVGSFYIWMARHFRSYQPRHLLFSNGMQTLGVALPWAISAALVRPNTKVVSVSGDGGFLFSAQDLETAVRLKLPIVHVIWNDGAYDMVKFQEEVKYGKAAATDFGPVDFVKYAESFGAKGLRVDKAEDLEKVLDQAFKEEGPVIVDIPVDYSYNKELSKQLLDDQLH</sequence>
<dbReference type="InterPro" id="IPR045229">
    <property type="entry name" value="TPP_enz"/>
</dbReference>
<dbReference type="Pfam" id="PF02775">
    <property type="entry name" value="TPP_enzyme_C"/>
    <property type="match status" value="1"/>
</dbReference>
<dbReference type="InterPro" id="IPR012000">
    <property type="entry name" value="Thiamin_PyroP_enz_cen_dom"/>
</dbReference>
<name>A0A0R1TBI2_9LACO</name>
<dbReference type="GO" id="GO:0050660">
    <property type="term" value="F:flavin adenine dinucleotide binding"/>
    <property type="evidence" value="ECO:0007669"/>
    <property type="project" value="TreeGrafter"/>
</dbReference>
<proteinExistence type="inferred from homology"/>
<feature type="domain" description="Thiamine pyrophosphate enzyme central" evidence="4">
    <location>
        <begin position="200"/>
        <end position="330"/>
    </location>
</feature>
<accession>A0A0R1TBI2</accession>
<evidence type="ECO:0000313" key="8">
    <source>
        <dbReference type="Proteomes" id="UP000051048"/>
    </source>
</evidence>
<dbReference type="GO" id="GO:0005948">
    <property type="term" value="C:acetolactate synthase complex"/>
    <property type="evidence" value="ECO:0007669"/>
    <property type="project" value="TreeGrafter"/>
</dbReference>
<evidence type="ECO:0000313" key="7">
    <source>
        <dbReference type="EMBL" id="KRL78701.1"/>
    </source>
</evidence>
<feature type="domain" description="Thiamine pyrophosphate enzyme TPP-binding" evidence="5">
    <location>
        <begin position="394"/>
        <end position="540"/>
    </location>
</feature>
<dbReference type="GO" id="GO:0009099">
    <property type="term" value="P:L-valine biosynthetic process"/>
    <property type="evidence" value="ECO:0007669"/>
    <property type="project" value="TreeGrafter"/>
</dbReference>
<gene>
    <name evidence="7" type="ORF">FC36_GL001085</name>
</gene>
<dbReference type="Gene3D" id="3.40.50.1220">
    <property type="entry name" value="TPP-binding domain"/>
    <property type="match status" value="1"/>
</dbReference>
<reference evidence="7 8" key="1">
    <citation type="journal article" date="2015" name="Genome Announc.">
        <title>Expanding the biotechnology potential of lactobacilli through comparative genomics of 213 strains and associated genera.</title>
        <authorList>
            <person name="Sun Z."/>
            <person name="Harris H.M."/>
            <person name="McCann A."/>
            <person name="Guo C."/>
            <person name="Argimon S."/>
            <person name="Zhang W."/>
            <person name="Yang X."/>
            <person name="Jeffery I.B."/>
            <person name="Cooney J.C."/>
            <person name="Kagawa T.F."/>
            <person name="Liu W."/>
            <person name="Song Y."/>
            <person name="Salvetti E."/>
            <person name="Wrobel A."/>
            <person name="Rasinkangas P."/>
            <person name="Parkhill J."/>
            <person name="Rea M.C."/>
            <person name="O'Sullivan O."/>
            <person name="Ritari J."/>
            <person name="Douillard F.P."/>
            <person name="Paul Ross R."/>
            <person name="Yang R."/>
            <person name="Briner A.E."/>
            <person name="Felis G.E."/>
            <person name="de Vos W.M."/>
            <person name="Barrangou R."/>
            <person name="Klaenhammer T.R."/>
            <person name="Caufield P.W."/>
            <person name="Cui Y."/>
            <person name="Zhang H."/>
            <person name="O'Toole P.W."/>
        </authorList>
    </citation>
    <scope>NUCLEOTIDE SEQUENCE [LARGE SCALE GENOMIC DNA]</scope>
    <source>
        <strain evidence="7 8">DSM 15833</strain>
    </source>
</reference>
<feature type="domain" description="Thiamine pyrophosphate enzyme N-terminal TPP-binding" evidence="6">
    <location>
        <begin position="9"/>
        <end position="126"/>
    </location>
</feature>
<dbReference type="PANTHER" id="PTHR18968:SF129">
    <property type="entry name" value="ACETOLACTATE SYNTHASE"/>
    <property type="match status" value="1"/>
</dbReference>
<comment type="caution">
    <text evidence="7">The sequence shown here is derived from an EMBL/GenBank/DDBJ whole genome shotgun (WGS) entry which is preliminary data.</text>
</comment>
<comment type="similarity">
    <text evidence="1 3">Belongs to the TPP enzyme family.</text>
</comment>
<dbReference type="PANTHER" id="PTHR18968">
    <property type="entry name" value="THIAMINE PYROPHOSPHATE ENZYMES"/>
    <property type="match status" value="1"/>
</dbReference>
<dbReference type="STRING" id="1423740.FC36_GL001085"/>
<dbReference type="PATRIC" id="fig|1423740.3.peg.1154"/>
<dbReference type="SUPFAM" id="SSF52518">
    <property type="entry name" value="Thiamin diphosphate-binding fold (THDP-binding)"/>
    <property type="match status" value="2"/>
</dbReference>
<evidence type="ECO:0000256" key="2">
    <source>
        <dbReference type="ARBA" id="ARBA00023052"/>
    </source>
</evidence>
<evidence type="ECO:0000259" key="5">
    <source>
        <dbReference type="Pfam" id="PF02775"/>
    </source>
</evidence>
<dbReference type="InterPro" id="IPR029035">
    <property type="entry name" value="DHS-like_NAD/FAD-binding_dom"/>
</dbReference>
<evidence type="ECO:0000256" key="3">
    <source>
        <dbReference type="RuleBase" id="RU362132"/>
    </source>
</evidence>
<dbReference type="GO" id="GO:0000287">
    <property type="term" value="F:magnesium ion binding"/>
    <property type="evidence" value="ECO:0007669"/>
    <property type="project" value="InterPro"/>
</dbReference>
<dbReference type="Gene3D" id="3.40.50.970">
    <property type="match status" value="2"/>
</dbReference>
<dbReference type="FunFam" id="3.40.50.970:FF:000007">
    <property type="entry name" value="Acetolactate synthase"/>
    <property type="match status" value="1"/>
</dbReference>
<dbReference type="Proteomes" id="UP000051048">
    <property type="component" value="Unassembled WGS sequence"/>
</dbReference>
<evidence type="ECO:0000259" key="6">
    <source>
        <dbReference type="Pfam" id="PF02776"/>
    </source>
</evidence>
<dbReference type="Pfam" id="PF00205">
    <property type="entry name" value="TPP_enzyme_M"/>
    <property type="match status" value="1"/>
</dbReference>